<dbReference type="PANTHER" id="PTHR10357">
    <property type="entry name" value="ALPHA-AMYLASE FAMILY MEMBER"/>
    <property type="match status" value="1"/>
</dbReference>
<dbReference type="InterPro" id="IPR006047">
    <property type="entry name" value="GH13_cat_dom"/>
</dbReference>
<dbReference type="GO" id="GO:0004556">
    <property type="term" value="F:alpha-amylase activity"/>
    <property type="evidence" value="ECO:0007669"/>
    <property type="project" value="TreeGrafter"/>
</dbReference>
<protein>
    <submittedName>
        <fullName evidence="4">Putative maltase</fullName>
    </submittedName>
</protein>
<evidence type="ECO:0000313" key="5">
    <source>
        <dbReference type="Proteomes" id="UP000245768"/>
    </source>
</evidence>
<name>A0A316YNR5_9BASI</name>
<dbReference type="EMBL" id="KZ819637">
    <property type="protein sequence ID" value="PWN89385.1"/>
    <property type="molecule type" value="Genomic_DNA"/>
</dbReference>
<organism evidence="4 5">
    <name type="scientific">Acaromyces ingoldii</name>
    <dbReference type="NCBI Taxonomy" id="215250"/>
    <lineage>
        <taxon>Eukaryota</taxon>
        <taxon>Fungi</taxon>
        <taxon>Dikarya</taxon>
        <taxon>Basidiomycota</taxon>
        <taxon>Ustilaginomycotina</taxon>
        <taxon>Exobasidiomycetes</taxon>
        <taxon>Exobasidiales</taxon>
        <taxon>Cryptobasidiaceae</taxon>
        <taxon>Acaromyces</taxon>
    </lineage>
</organism>
<keyword evidence="2" id="KW-0462">Maltose metabolism</keyword>
<dbReference type="InterPro" id="IPR045857">
    <property type="entry name" value="O16G_dom_2"/>
</dbReference>
<dbReference type="SMART" id="SM00642">
    <property type="entry name" value="Aamy"/>
    <property type="match status" value="1"/>
</dbReference>
<evidence type="ECO:0000313" key="4">
    <source>
        <dbReference type="EMBL" id="PWN89385.1"/>
    </source>
</evidence>
<dbReference type="GO" id="GO:0033934">
    <property type="term" value="F:glucan 1,4-alpha-maltotriohydrolase activity"/>
    <property type="evidence" value="ECO:0007669"/>
    <property type="project" value="TreeGrafter"/>
</dbReference>
<dbReference type="CDD" id="cd11333">
    <property type="entry name" value="AmyAc_SI_OligoGlu_DGase"/>
    <property type="match status" value="1"/>
</dbReference>
<dbReference type="STRING" id="215250.A0A316YNR5"/>
<dbReference type="GeneID" id="37044030"/>
<keyword evidence="5" id="KW-1185">Reference proteome</keyword>
<dbReference type="SUPFAM" id="SSF51445">
    <property type="entry name" value="(Trans)glycosidases"/>
    <property type="match status" value="1"/>
</dbReference>
<reference evidence="4 5" key="1">
    <citation type="journal article" date="2018" name="Mol. Biol. Evol.">
        <title>Broad Genomic Sampling Reveals a Smut Pathogenic Ancestry of the Fungal Clade Ustilaginomycotina.</title>
        <authorList>
            <person name="Kijpornyongpan T."/>
            <person name="Mondo S.J."/>
            <person name="Barry K."/>
            <person name="Sandor L."/>
            <person name="Lee J."/>
            <person name="Lipzen A."/>
            <person name="Pangilinan J."/>
            <person name="LaButti K."/>
            <person name="Hainaut M."/>
            <person name="Henrissat B."/>
            <person name="Grigoriev I.V."/>
            <person name="Spatafora J.W."/>
            <person name="Aime M.C."/>
        </authorList>
    </citation>
    <scope>NUCLEOTIDE SEQUENCE [LARGE SCALE GENOMIC DNA]</scope>
    <source>
        <strain evidence="4 5">MCA 4198</strain>
    </source>
</reference>
<dbReference type="Gene3D" id="3.20.20.80">
    <property type="entry name" value="Glycosidases"/>
    <property type="match status" value="2"/>
</dbReference>
<dbReference type="GO" id="GO:0004575">
    <property type="term" value="F:sucrose alpha-glucosidase activity"/>
    <property type="evidence" value="ECO:0007669"/>
    <property type="project" value="TreeGrafter"/>
</dbReference>
<dbReference type="GO" id="GO:0005987">
    <property type="term" value="P:sucrose catabolic process"/>
    <property type="evidence" value="ECO:0007669"/>
    <property type="project" value="TreeGrafter"/>
</dbReference>
<dbReference type="InterPro" id="IPR013780">
    <property type="entry name" value="Glyco_hydro_b"/>
</dbReference>
<dbReference type="OrthoDB" id="1740265at2759"/>
<dbReference type="FunCoup" id="A0A316YNR5">
    <property type="interactions" value="29"/>
</dbReference>
<dbReference type="RefSeq" id="XP_025376583.1">
    <property type="nucleotide sequence ID" value="XM_025522114.1"/>
</dbReference>
<comment type="similarity">
    <text evidence="1">Belongs to the glycosyl hydrolase 13 family.</text>
</comment>
<dbReference type="Pfam" id="PF00128">
    <property type="entry name" value="Alpha-amylase"/>
    <property type="match status" value="1"/>
</dbReference>
<dbReference type="PANTHER" id="PTHR10357:SF179">
    <property type="entry name" value="NEUTRAL AND BASIC AMINO ACID TRANSPORT PROTEIN RBAT"/>
    <property type="match status" value="1"/>
</dbReference>
<dbReference type="Gene3D" id="3.90.400.10">
    <property type="entry name" value="Oligo-1,6-glucosidase, Domain 2"/>
    <property type="match status" value="1"/>
</dbReference>
<dbReference type="GO" id="GO:0004574">
    <property type="term" value="F:oligo-1,6-glucosidase activity"/>
    <property type="evidence" value="ECO:0007669"/>
    <property type="project" value="TreeGrafter"/>
</dbReference>
<evidence type="ECO:0000256" key="2">
    <source>
        <dbReference type="ARBA" id="ARBA00026248"/>
    </source>
</evidence>
<dbReference type="FunFam" id="3.90.400.10:FF:000003">
    <property type="entry name" value="Probable alpha-glucosidase (Maltase)"/>
    <property type="match status" value="1"/>
</dbReference>
<dbReference type="Proteomes" id="UP000245768">
    <property type="component" value="Unassembled WGS sequence"/>
</dbReference>
<evidence type="ECO:0000259" key="3">
    <source>
        <dbReference type="SMART" id="SM00642"/>
    </source>
</evidence>
<dbReference type="InParanoid" id="A0A316YNR5"/>
<gene>
    <name evidence="4" type="ORF">FA10DRAFT_267956</name>
</gene>
<dbReference type="SUPFAM" id="SSF51011">
    <property type="entry name" value="Glycosyl hydrolase domain"/>
    <property type="match status" value="1"/>
</dbReference>
<dbReference type="Gene3D" id="2.60.40.1180">
    <property type="entry name" value="Golgi alpha-mannosidase II"/>
    <property type="match status" value="1"/>
</dbReference>
<accession>A0A316YNR5</accession>
<dbReference type="GO" id="GO:0000025">
    <property type="term" value="P:maltose catabolic process"/>
    <property type="evidence" value="ECO:0007669"/>
    <property type="project" value="TreeGrafter"/>
</dbReference>
<dbReference type="AlphaFoldDB" id="A0A316YNR5"/>
<sequence>MAAKVKMPSDAPPKTTWWRDAIIYQIWPKSFYSANGGSTGDINGIISKLDYIKSLGANTVWLSPHYASPNIDEGYDISDYESINPDYGTVEDAERLIRECHQRGLRIIFDLVINHTSDQHKWFQESRSSKDNPKRDWYIWRPAKYDEQGNRQPPNNWSSCFSQSAWTWDEKTQEYYLHLFAIEQPDLNWSNDECRHTIYKSAMEFWLERGVNGFRVDTVNMYSKPMDFPDAPIQDKTKFIQNASSLFCNGPRMHEYLTEMGEILDRYDAMTVGELPCTPETADVLRYVSLSSSELSMVFQFDIVDLDRSPSDLFVDVGFNLNIFKDITNKWQTFIDGNDGWTTVFLENHDQGRSISRYADDSPKNRVASAKMLATYLATLSGTPFIYQGQELGMSNVPSSWQANEYKDLNTINYLAEKREGGAGEKELAKMLATGINKLARDNARTPVQWTSGPNAGFTKEGVQPWMRINDNFKQINAEDQLQKEDSVLAYYKRILALRKEHSDLFTHGRFLLCPTQEEGIFAFIKRDRRSESKLALVVLNFSDKVVNFTVPQEAQLVKLTLAIETHETSSTDELEPFGAKVFLSV</sequence>
<feature type="domain" description="Glycosyl hydrolase family 13 catalytic" evidence="3">
    <location>
        <begin position="25"/>
        <end position="445"/>
    </location>
</feature>
<proteinExistence type="inferred from homology"/>
<dbReference type="FunFam" id="3.20.20.80:FF:000087">
    <property type="entry name" value="Oligo-1,6-glucosidase IMA1"/>
    <property type="match status" value="1"/>
</dbReference>
<evidence type="ECO:0000256" key="1">
    <source>
        <dbReference type="ARBA" id="ARBA00008061"/>
    </source>
</evidence>
<dbReference type="InterPro" id="IPR017853">
    <property type="entry name" value="GH"/>
</dbReference>